<feature type="domain" description="CBS" evidence="2">
    <location>
        <begin position="113"/>
        <end position="169"/>
    </location>
</feature>
<comment type="caution">
    <text evidence="3">The sequence shown here is derived from an EMBL/GenBank/DDBJ whole genome shotgun (WGS) entry which is preliminary data.</text>
</comment>
<keyword evidence="1" id="KW-0129">CBS domain</keyword>
<dbReference type="PROSITE" id="PS51371">
    <property type="entry name" value="CBS"/>
    <property type="match status" value="1"/>
</dbReference>
<accession>A0A939DY54</accession>
<sequence length="249" mass="27571">MSESTSNDHGETITRAERFIAAFNGIEQTLREELNMRPGVYFTEVVKKARRTHLITDDIAESLFAYARLRNAISHDRYKDGEPIADPRADVVEKIEGIRDVVTADTRVVSILGHTEVVTLTPATHLDEVLAAVRKTGYARFPVYDGDKFVYLLTVQAIAKWLANDLSDNNTINATTVADVQQYLSASDRAELVAKDVTAPQALTRFNKLDDSGHSPAALIITEHGRPTQRPIQIVVASDIPRLLAAVDY</sequence>
<keyword evidence="4" id="KW-1185">Reference proteome</keyword>
<dbReference type="SUPFAM" id="SSF54631">
    <property type="entry name" value="CBS-domain pair"/>
    <property type="match status" value="1"/>
</dbReference>
<evidence type="ECO:0000313" key="3">
    <source>
        <dbReference type="EMBL" id="MBN9643389.1"/>
    </source>
</evidence>
<proteinExistence type="predicted"/>
<evidence type="ECO:0000259" key="2">
    <source>
        <dbReference type="PROSITE" id="PS51371"/>
    </source>
</evidence>
<protein>
    <submittedName>
        <fullName evidence="3">CBS domain-containing protein</fullName>
    </submittedName>
</protein>
<dbReference type="Pfam" id="PF00571">
    <property type="entry name" value="CBS"/>
    <property type="match status" value="1"/>
</dbReference>
<name>A0A939DY54_9CORY</name>
<evidence type="ECO:0000313" key="4">
    <source>
        <dbReference type="Proteomes" id="UP000664332"/>
    </source>
</evidence>
<dbReference type="InterPro" id="IPR046342">
    <property type="entry name" value="CBS_dom_sf"/>
</dbReference>
<organism evidence="3 4">
    <name type="scientific">Corynebacterium mendelii</name>
    <dbReference type="NCBI Taxonomy" id="2765362"/>
    <lineage>
        <taxon>Bacteria</taxon>
        <taxon>Bacillati</taxon>
        <taxon>Actinomycetota</taxon>
        <taxon>Actinomycetes</taxon>
        <taxon>Mycobacteriales</taxon>
        <taxon>Corynebacteriaceae</taxon>
        <taxon>Corynebacterium</taxon>
    </lineage>
</organism>
<dbReference type="EMBL" id="JAFLEQ010000003">
    <property type="protein sequence ID" value="MBN9643389.1"/>
    <property type="molecule type" value="Genomic_DNA"/>
</dbReference>
<dbReference type="InterPro" id="IPR000644">
    <property type="entry name" value="CBS_dom"/>
</dbReference>
<reference evidence="3" key="1">
    <citation type="submission" date="2021-03" db="EMBL/GenBank/DDBJ databases">
        <authorList>
            <person name="Sun Q."/>
        </authorList>
    </citation>
    <scope>NUCLEOTIDE SEQUENCE</scope>
    <source>
        <strain evidence="3">CCM 8862</strain>
    </source>
</reference>
<dbReference type="Proteomes" id="UP000664332">
    <property type="component" value="Unassembled WGS sequence"/>
</dbReference>
<dbReference type="AlphaFoldDB" id="A0A939DY54"/>
<dbReference type="Gene3D" id="3.10.580.10">
    <property type="entry name" value="CBS-domain"/>
    <property type="match status" value="1"/>
</dbReference>
<evidence type="ECO:0000256" key="1">
    <source>
        <dbReference type="PROSITE-ProRule" id="PRU00703"/>
    </source>
</evidence>
<gene>
    <name evidence="3" type="ORF">JZY06_01925</name>
</gene>
<dbReference type="SMART" id="SM00116">
    <property type="entry name" value="CBS"/>
    <property type="match status" value="1"/>
</dbReference>
<dbReference type="RefSeq" id="WP_207118037.1">
    <property type="nucleotide sequence ID" value="NZ_JAFLEQ010000003.1"/>
</dbReference>